<dbReference type="RefSeq" id="WP_110143805.1">
    <property type="nucleotide sequence ID" value="NZ_QHJG01000036.1"/>
</dbReference>
<reference evidence="1 2" key="1">
    <citation type="submission" date="2018-05" db="EMBL/GenBank/DDBJ databases">
        <title>Legionella qingyii sp.nov., whole genome shotgun sequence.</title>
        <authorList>
            <person name="Wu H."/>
            <person name="Zhu Q."/>
            <person name="Hu C."/>
        </authorList>
    </citation>
    <scope>NUCLEOTIDE SEQUENCE [LARGE SCALE GENOMIC DNA]</scope>
    <source>
        <strain evidence="1 2">HEB18</strain>
    </source>
</reference>
<organism evidence="1 2">
    <name type="scientific">Legionella qingyii</name>
    <dbReference type="NCBI Taxonomy" id="2184757"/>
    <lineage>
        <taxon>Bacteria</taxon>
        <taxon>Pseudomonadati</taxon>
        <taxon>Pseudomonadota</taxon>
        <taxon>Gammaproteobacteria</taxon>
        <taxon>Legionellales</taxon>
        <taxon>Legionellaceae</taxon>
        <taxon>Legionella</taxon>
    </lineage>
</organism>
<sequence length="89" mass="9797">MVQNDEESSRERVKPGQIKVDDPDEVVSITKGIVFKLMHLTYDDDDYSGSAWAKGSGSAVGDVITFIELACIVKEVQLHFVGHFIGLLT</sequence>
<accession>A0A317TXR9</accession>
<name>A0A317TXR9_9GAMM</name>
<proteinExistence type="predicted"/>
<dbReference type="AlphaFoldDB" id="A0A317TXR9"/>
<evidence type="ECO:0000313" key="1">
    <source>
        <dbReference type="EMBL" id="PWY54373.1"/>
    </source>
</evidence>
<dbReference type="Proteomes" id="UP000247152">
    <property type="component" value="Unassembled WGS sequence"/>
</dbReference>
<comment type="caution">
    <text evidence="1">The sequence shown here is derived from an EMBL/GenBank/DDBJ whole genome shotgun (WGS) entry which is preliminary data.</text>
</comment>
<protein>
    <submittedName>
        <fullName evidence="1">Uncharacterized protein</fullName>
    </submittedName>
</protein>
<gene>
    <name evidence="1" type="ORF">DGG96_17345</name>
</gene>
<dbReference type="EMBL" id="QHJG01000036">
    <property type="protein sequence ID" value="PWY54373.1"/>
    <property type="molecule type" value="Genomic_DNA"/>
</dbReference>
<evidence type="ECO:0000313" key="2">
    <source>
        <dbReference type="Proteomes" id="UP000247152"/>
    </source>
</evidence>